<feature type="region of interest" description="Disordered" evidence="3">
    <location>
        <begin position="311"/>
        <end position="338"/>
    </location>
</feature>
<name>A0AAD7QVA0_9ASCO</name>
<comment type="caution">
    <text evidence="5">The sequence shown here is derived from an EMBL/GenBank/DDBJ whole genome shotgun (WGS) entry which is preliminary data.</text>
</comment>
<dbReference type="Proteomes" id="UP001217417">
    <property type="component" value="Unassembled WGS sequence"/>
</dbReference>
<dbReference type="PANTHER" id="PTHR40463:SF1">
    <property type="entry name" value="PH-RESPONSE REGULATOR PROTEIN PALC"/>
    <property type="match status" value="1"/>
</dbReference>
<dbReference type="GO" id="GO:0005886">
    <property type="term" value="C:plasma membrane"/>
    <property type="evidence" value="ECO:0007669"/>
    <property type="project" value="TreeGrafter"/>
</dbReference>
<feature type="compositionally biased region" description="Low complexity" evidence="3">
    <location>
        <begin position="313"/>
        <end position="324"/>
    </location>
</feature>
<dbReference type="InterPro" id="IPR004328">
    <property type="entry name" value="BRO1_dom"/>
</dbReference>
<dbReference type="GeneID" id="80884814"/>
<feature type="domain" description="BRO1" evidence="4">
    <location>
        <begin position="3"/>
        <end position="424"/>
    </location>
</feature>
<dbReference type="GO" id="GO:0071467">
    <property type="term" value="P:cellular response to pH"/>
    <property type="evidence" value="ECO:0007669"/>
    <property type="project" value="InterPro"/>
</dbReference>
<comment type="similarity">
    <text evidence="1">Belongs to the palC family.</text>
</comment>
<dbReference type="AlphaFoldDB" id="A0AAD7QVA0"/>
<dbReference type="PANTHER" id="PTHR40463">
    <property type="entry name" value="PH-RESPONSE REGULATOR PROTEIN PALC"/>
    <property type="match status" value="1"/>
</dbReference>
<reference evidence="5" key="1">
    <citation type="submission" date="2023-03" db="EMBL/GenBank/DDBJ databases">
        <title>Near-Complete genome sequence of Lipomyces tetrasporous NRRL Y-64009, an oleaginous yeast capable of growing on lignocellulosic hydrolysates.</title>
        <authorList>
            <consortium name="Lawrence Berkeley National Laboratory"/>
            <person name="Jagtap S.S."/>
            <person name="Liu J.-J."/>
            <person name="Walukiewicz H.E."/>
            <person name="Pangilinan J."/>
            <person name="Lipzen A."/>
            <person name="Ahrendt S."/>
            <person name="Koriabine M."/>
            <person name="Cobaugh K."/>
            <person name="Salamov A."/>
            <person name="Yoshinaga Y."/>
            <person name="Ng V."/>
            <person name="Daum C."/>
            <person name="Grigoriev I.V."/>
            <person name="Slininger P.J."/>
            <person name="Dien B.S."/>
            <person name="Jin Y.-S."/>
            <person name="Rao C.V."/>
        </authorList>
    </citation>
    <scope>NUCLEOTIDE SEQUENCE</scope>
    <source>
        <strain evidence="5">NRRL Y-64009</strain>
    </source>
</reference>
<dbReference type="PROSITE" id="PS51180">
    <property type="entry name" value="BRO1"/>
    <property type="match status" value="1"/>
</dbReference>
<accession>A0AAD7QVA0</accession>
<dbReference type="InterPro" id="IPR037505">
    <property type="entry name" value="pH-resp_palC"/>
</dbReference>
<evidence type="ECO:0000313" key="5">
    <source>
        <dbReference type="EMBL" id="KAJ8100412.1"/>
    </source>
</evidence>
<evidence type="ECO:0000313" key="6">
    <source>
        <dbReference type="Proteomes" id="UP001217417"/>
    </source>
</evidence>
<dbReference type="RefSeq" id="XP_056043862.1">
    <property type="nucleotide sequence ID" value="XM_056189648.1"/>
</dbReference>
<evidence type="ECO:0000256" key="2">
    <source>
        <dbReference type="ARBA" id="ARBA00022193"/>
    </source>
</evidence>
<protein>
    <recommendedName>
        <fullName evidence="2">pH-response regulator protein palC</fullName>
    </recommendedName>
</protein>
<dbReference type="SMART" id="SM01041">
    <property type="entry name" value="BRO1"/>
    <property type="match status" value="1"/>
</dbReference>
<dbReference type="EMBL" id="JARPMG010000005">
    <property type="protein sequence ID" value="KAJ8100412.1"/>
    <property type="molecule type" value="Genomic_DNA"/>
</dbReference>
<proteinExistence type="inferred from homology"/>
<evidence type="ECO:0000256" key="1">
    <source>
        <dbReference type="ARBA" id="ARBA00010997"/>
    </source>
</evidence>
<dbReference type="Pfam" id="PF03097">
    <property type="entry name" value="BRO1"/>
    <property type="match status" value="1"/>
</dbReference>
<keyword evidence="6" id="KW-1185">Reference proteome</keyword>
<organism evidence="5 6">
    <name type="scientific">Lipomyces tetrasporus</name>
    <dbReference type="NCBI Taxonomy" id="54092"/>
    <lineage>
        <taxon>Eukaryota</taxon>
        <taxon>Fungi</taxon>
        <taxon>Dikarya</taxon>
        <taxon>Ascomycota</taxon>
        <taxon>Saccharomycotina</taxon>
        <taxon>Lipomycetes</taxon>
        <taxon>Lipomycetales</taxon>
        <taxon>Lipomycetaceae</taxon>
        <taxon>Lipomyces</taxon>
    </lineage>
</organism>
<sequence length="424" mass="46937">MSVIFPFPLPTTGAFSFCNCISSTEHYQLLADADVHRARVRDVLKRAKRRNIQDMLEVVKAIEDYIPYAFTIKDGLESGDLLLDAEIVTSWRLPLTGSHKHLVENQRVQVPTIYFEISMTLLTYALSLLSLGEETYQVSNSEEKWKQATAHLLSAQALLIYLSTHPLQLGSTPPLDLYPSTLTPMIYLISGSLHLLVIYKSLPSATSSASKPPPASLMSRISIYALEQYSAALSLLPTSLRNDELQDWVRDAKSYASAVAQRYMAVERESKGDVGSAIAFCAAARTELKGGSAAEILKSSSKLLHKKPNIPFSSSSSLSSSKSSRGGTDGGKQNDGIQGRIRALRSELEELENNYRTQNDRLTFQKIPDAREIKRNWPSGREVVAPRSEWVPPKSLVGWDSAEDVVTESRDGVRNGYSGQGQYY</sequence>
<dbReference type="Gene3D" id="1.25.40.280">
    <property type="entry name" value="alix/aip1 like domains"/>
    <property type="match status" value="1"/>
</dbReference>
<gene>
    <name evidence="5" type="ORF">POJ06DRAFT_275507</name>
</gene>
<dbReference type="InterPro" id="IPR038499">
    <property type="entry name" value="BRO1_sf"/>
</dbReference>
<evidence type="ECO:0000256" key="3">
    <source>
        <dbReference type="SAM" id="MobiDB-lite"/>
    </source>
</evidence>
<evidence type="ECO:0000259" key="4">
    <source>
        <dbReference type="PROSITE" id="PS51180"/>
    </source>
</evidence>